<accession>A0A1E7EXL7</accession>
<protein>
    <submittedName>
        <fullName evidence="1">Uncharacterized protein</fullName>
    </submittedName>
</protein>
<evidence type="ECO:0000313" key="1">
    <source>
        <dbReference type="EMBL" id="OEU10554.1"/>
    </source>
</evidence>
<dbReference type="InParanoid" id="A0A1E7EXL7"/>
<name>A0A1E7EXL7_9STRA</name>
<organism evidence="1 2">
    <name type="scientific">Fragilariopsis cylindrus CCMP1102</name>
    <dbReference type="NCBI Taxonomy" id="635003"/>
    <lineage>
        <taxon>Eukaryota</taxon>
        <taxon>Sar</taxon>
        <taxon>Stramenopiles</taxon>
        <taxon>Ochrophyta</taxon>
        <taxon>Bacillariophyta</taxon>
        <taxon>Bacillariophyceae</taxon>
        <taxon>Bacillariophycidae</taxon>
        <taxon>Bacillariales</taxon>
        <taxon>Bacillariaceae</taxon>
        <taxon>Fragilariopsis</taxon>
    </lineage>
</organism>
<dbReference type="KEGG" id="fcy:FRACYDRAFT_271075"/>
<dbReference type="AlphaFoldDB" id="A0A1E7EXL7"/>
<dbReference type="EMBL" id="KV784371">
    <property type="protein sequence ID" value="OEU10554.1"/>
    <property type="molecule type" value="Genomic_DNA"/>
</dbReference>
<keyword evidence="2" id="KW-1185">Reference proteome</keyword>
<evidence type="ECO:0000313" key="2">
    <source>
        <dbReference type="Proteomes" id="UP000095751"/>
    </source>
</evidence>
<gene>
    <name evidence="1" type="ORF">FRACYDRAFT_271075</name>
</gene>
<proteinExistence type="predicted"/>
<sequence>MPPSFFAAATRIESPMLTSRARTVWSFVQDQSGLSPAMHKPHDPPFTILPLPEVGAETDVPELSVAKHPLPEISLPVTEVTLLGTSISPFPERLMKENSAAQFVTV</sequence>
<dbReference type="Proteomes" id="UP000095751">
    <property type="component" value="Unassembled WGS sequence"/>
</dbReference>
<reference evidence="1 2" key="1">
    <citation type="submission" date="2016-09" db="EMBL/GenBank/DDBJ databases">
        <title>Extensive genetic diversity and differential bi-allelic expression allows diatom success in the polar Southern Ocean.</title>
        <authorList>
            <consortium name="DOE Joint Genome Institute"/>
            <person name="Mock T."/>
            <person name="Otillar R.P."/>
            <person name="Strauss J."/>
            <person name="Dupont C."/>
            <person name="Frickenhaus S."/>
            <person name="Maumus F."/>
            <person name="Mcmullan M."/>
            <person name="Sanges R."/>
            <person name="Schmutz J."/>
            <person name="Toseland A."/>
            <person name="Valas R."/>
            <person name="Veluchamy A."/>
            <person name="Ward B.J."/>
            <person name="Allen A."/>
            <person name="Barry K."/>
            <person name="Falciatore A."/>
            <person name="Ferrante M."/>
            <person name="Fortunato A.E."/>
            <person name="Gloeckner G."/>
            <person name="Gruber A."/>
            <person name="Hipkin R."/>
            <person name="Janech M."/>
            <person name="Kroth P."/>
            <person name="Leese F."/>
            <person name="Lindquist E."/>
            <person name="Lyon B.R."/>
            <person name="Martin J."/>
            <person name="Mayer C."/>
            <person name="Parker M."/>
            <person name="Quesneville H."/>
            <person name="Raymond J."/>
            <person name="Uhlig C."/>
            <person name="Valentin K.U."/>
            <person name="Worden A.Z."/>
            <person name="Armbrust E.V."/>
            <person name="Bowler C."/>
            <person name="Green B."/>
            <person name="Moulton V."/>
            <person name="Van Oosterhout C."/>
            <person name="Grigoriev I."/>
        </authorList>
    </citation>
    <scope>NUCLEOTIDE SEQUENCE [LARGE SCALE GENOMIC DNA]</scope>
    <source>
        <strain evidence="1 2">CCMP1102</strain>
    </source>
</reference>